<keyword evidence="4" id="KW-0539">Nucleus</keyword>
<name>A0A328E9Y1_9ASTE</name>
<dbReference type="GO" id="GO:0006281">
    <property type="term" value="P:DNA repair"/>
    <property type="evidence" value="ECO:0007669"/>
    <property type="project" value="UniProtKB-KW"/>
</dbReference>
<dbReference type="PANTHER" id="PTHR12663">
    <property type="entry name" value="ANDROGEN INDUCED INHIBITOR OF PROLIFERATION AS3 / PDS5-RELATED"/>
    <property type="match status" value="1"/>
</dbReference>
<organism evidence="6 7">
    <name type="scientific">Cuscuta australis</name>
    <dbReference type="NCBI Taxonomy" id="267555"/>
    <lineage>
        <taxon>Eukaryota</taxon>
        <taxon>Viridiplantae</taxon>
        <taxon>Streptophyta</taxon>
        <taxon>Embryophyta</taxon>
        <taxon>Tracheophyta</taxon>
        <taxon>Spermatophyta</taxon>
        <taxon>Magnoliopsida</taxon>
        <taxon>eudicotyledons</taxon>
        <taxon>Gunneridae</taxon>
        <taxon>Pentapetalae</taxon>
        <taxon>asterids</taxon>
        <taxon>lamiids</taxon>
        <taxon>Solanales</taxon>
        <taxon>Convolvulaceae</taxon>
        <taxon>Cuscuteae</taxon>
        <taxon>Cuscuta</taxon>
        <taxon>Cuscuta subgen. Grammica</taxon>
        <taxon>Cuscuta sect. Cleistogrammica</taxon>
    </lineage>
</organism>
<dbReference type="CDD" id="cd20404">
    <property type="entry name" value="Tudor_Agenet_AtEML-like"/>
    <property type="match status" value="1"/>
</dbReference>
<dbReference type="InterPro" id="IPR039776">
    <property type="entry name" value="Pds5"/>
</dbReference>
<feature type="compositionally biased region" description="Polar residues" evidence="5">
    <location>
        <begin position="279"/>
        <end position="288"/>
    </location>
</feature>
<feature type="compositionally biased region" description="Basic residues" evidence="5">
    <location>
        <begin position="293"/>
        <end position="303"/>
    </location>
</feature>
<feature type="compositionally biased region" description="Polar residues" evidence="5">
    <location>
        <begin position="191"/>
        <end position="200"/>
    </location>
</feature>
<dbReference type="EMBL" id="NQVE01000007">
    <property type="protein sequence ID" value="RAL54774.1"/>
    <property type="molecule type" value="Genomic_DNA"/>
</dbReference>
<dbReference type="GO" id="GO:0005634">
    <property type="term" value="C:nucleus"/>
    <property type="evidence" value="ECO:0007669"/>
    <property type="project" value="UniProtKB-SubCell"/>
</dbReference>
<proteinExistence type="predicted"/>
<dbReference type="AlphaFoldDB" id="A0A328E9Y1"/>
<protein>
    <recommendedName>
        <fullName evidence="8">Tudor domain-containing protein</fullName>
    </recommendedName>
</protein>
<dbReference type="PANTHER" id="PTHR12663:SF0">
    <property type="entry name" value="PRECOCIOUS DISSOCIATION OF SISTERS 5, ISOFORM A"/>
    <property type="match status" value="1"/>
</dbReference>
<comment type="caution">
    <text evidence="6">The sequence shown here is derived from an EMBL/GenBank/DDBJ whole genome shotgun (WGS) entry which is preliminary data.</text>
</comment>
<evidence type="ECO:0000256" key="5">
    <source>
        <dbReference type="SAM" id="MobiDB-lite"/>
    </source>
</evidence>
<dbReference type="Gene3D" id="2.30.30.140">
    <property type="match status" value="1"/>
</dbReference>
<feature type="compositionally biased region" description="Basic and acidic residues" evidence="5">
    <location>
        <begin position="172"/>
        <end position="190"/>
    </location>
</feature>
<accession>A0A328E9Y1</accession>
<feature type="region of interest" description="Disordered" evidence="5">
    <location>
        <begin position="142"/>
        <end position="205"/>
    </location>
</feature>
<feature type="region of interest" description="Disordered" evidence="5">
    <location>
        <begin position="279"/>
        <end position="333"/>
    </location>
</feature>
<feature type="compositionally biased region" description="Polar residues" evidence="5">
    <location>
        <begin position="497"/>
        <end position="512"/>
    </location>
</feature>
<evidence type="ECO:0000313" key="6">
    <source>
        <dbReference type="EMBL" id="RAL54774.1"/>
    </source>
</evidence>
<keyword evidence="7" id="KW-1185">Reference proteome</keyword>
<feature type="region of interest" description="Disordered" evidence="5">
    <location>
        <begin position="462"/>
        <end position="519"/>
    </location>
</feature>
<comment type="subcellular location">
    <subcellularLocation>
        <location evidence="1">Nucleus</location>
    </subcellularLocation>
</comment>
<evidence type="ECO:0000256" key="2">
    <source>
        <dbReference type="ARBA" id="ARBA00022763"/>
    </source>
</evidence>
<evidence type="ECO:0008006" key="8">
    <source>
        <dbReference type="Google" id="ProtNLM"/>
    </source>
</evidence>
<keyword evidence="2" id="KW-0227">DNA damage</keyword>
<keyword evidence="3" id="KW-0234">DNA repair</keyword>
<dbReference type="GO" id="GO:0007064">
    <property type="term" value="P:mitotic sister chromatid cohesion"/>
    <property type="evidence" value="ECO:0007669"/>
    <property type="project" value="InterPro"/>
</dbReference>
<evidence type="ECO:0000313" key="7">
    <source>
        <dbReference type="Proteomes" id="UP000249390"/>
    </source>
</evidence>
<evidence type="ECO:0000256" key="3">
    <source>
        <dbReference type="ARBA" id="ARBA00023204"/>
    </source>
</evidence>
<reference evidence="6 7" key="1">
    <citation type="submission" date="2018-06" db="EMBL/GenBank/DDBJ databases">
        <title>The Genome of Cuscuta australis (Dodder) Provides Insight into the Evolution of Plant Parasitism.</title>
        <authorList>
            <person name="Liu H."/>
        </authorList>
    </citation>
    <scope>NUCLEOTIDE SEQUENCE [LARGE SCALE GENOMIC DNA]</scope>
    <source>
        <strain evidence="7">cv. Yunnan</strain>
        <tissue evidence="6">Vines</tissue>
    </source>
</reference>
<evidence type="ECO:0000256" key="4">
    <source>
        <dbReference type="ARBA" id="ARBA00023242"/>
    </source>
</evidence>
<dbReference type="SUPFAM" id="SSF63748">
    <property type="entry name" value="Tudor/PWWP/MBT"/>
    <property type="match status" value="1"/>
</dbReference>
<evidence type="ECO:0000256" key="1">
    <source>
        <dbReference type="ARBA" id="ARBA00004123"/>
    </source>
</evidence>
<sequence>MVVSSSPASHSEKELEEELIDYGIRLIAHPSDELLSILDHIVETFEKLSNMKSHCYSKSVQIIENVSKKASFASWKLGRNVLKTCSSIVRPYVVEAVKSMSLDISRYDVILASICYETTNGESLIENENTPLTESPVAIMESQREATPKPVDTSNGNFKSESRSKTRLNWDQTEHLKDTESPTDLQHHSLEGTQPGTNLSGRPRRRVQKSLRKHDNNYVHFLGESSFLSEDGKQIMPHMLFPVNKSVTTPSKGESPLLSEDGKQTTPLMLSLEIKGTAQPVTTPSKDSGNAVRKFRKMGRPKKNQVDLSSEKGYEGTTTKAKIKRGSRQKEPTVRYDDENTLGRNIVIKMEGGDCSAHISFLHKNDNISKKTVKTNSSGKKAMRNKKVAQAEELAGAKIKVWWPLDHQFYEGKVASFDHVKKMHQVVYDDGEEEILNLRKERWEMIKELQPDEDCEAASHVTPVSSAMEMRKKRKGKSPREQTNNISETKRSRRNVKQCTTVKVEQNNTTRQDVLVEDE</sequence>
<dbReference type="Proteomes" id="UP000249390">
    <property type="component" value="Unassembled WGS sequence"/>
</dbReference>
<dbReference type="GO" id="GO:0000785">
    <property type="term" value="C:chromatin"/>
    <property type="evidence" value="ECO:0007669"/>
    <property type="project" value="TreeGrafter"/>
</dbReference>
<gene>
    <name evidence="6" type="ORF">DM860_017613</name>
</gene>